<organism evidence="7">
    <name type="scientific">Oikopleura dioica</name>
    <name type="common">Tunicate</name>
    <dbReference type="NCBI Taxonomy" id="34765"/>
    <lineage>
        <taxon>Eukaryota</taxon>
        <taxon>Metazoa</taxon>
        <taxon>Chordata</taxon>
        <taxon>Tunicata</taxon>
        <taxon>Appendicularia</taxon>
        <taxon>Copelata</taxon>
        <taxon>Oikopleuridae</taxon>
        <taxon>Oikopleura</taxon>
    </lineage>
</organism>
<keyword evidence="3" id="KW-0833">Ubl conjugation pathway</keyword>
<dbReference type="PANTHER" id="PTHR15860:SF0">
    <property type="entry name" value="LP20373P"/>
    <property type="match status" value="1"/>
</dbReference>
<dbReference type="EMBL" id="FN653015">
    <property type="protein sequence ID" value="CBY20509.1"/>
    <property type="molecule type" value="Genomic_DNA"/>
</dbReference>
<dbReference type="OrthoDB" id="10304256at2759"/>
<evidence type="ECO:0000256" key="3">
    <source>
        <dbReference type="ARBA" id="ARBA00022786"/>
    </source>
</evidence>
<accession>E4WRX7</accession>
<dbReference type="Proteomes" id="UP000001307">
    <property type="component" value="Unassembled WGS sequence"/>
</dbReference>
<dbReference type="InterPro" id="IPR044235">
    <property type="entry name" value="RNFT1/2"/>
</dbReference>
<feature type="transmembrane region" description="Helical" evidence="6">
    <location>
        <begin position="89"/>
        <end position="106"/>
    </location>
</feature>
<feature type="transmembrane region" description="Helical" evidence="6">
    <location>
        <begin position="33"/>
        <end position="50"/>
    </location>
</feature>
<keyword evidence="2 6" id="KW-0812">Transmembrane</keyword>
<name>E4WRX7_OIKDI</name>
<feature type="transmembrane region" description="Helical" evidence="6">
    <location>
        <begin position="204"/>
        <end position="226"/>
    </location>
</feature>
<dbReference type="GO" id="GO:0061630">
    <property type="term" value="F:ubiquitin protein ligase activity"/>
    <property type="evidence" value="ECO:0007669"/>
    <property type="project" value="InterPro"/>
</dbReference>
<evidence type="ECO:0000256" key="4">
    <source>
        <dbReference type="ARBA" id="ARBA00022989"/>
    </source>
</evidence>
<evidence type="ECO:0000256" key="2">
    <source>
        <dbReference type="ARBA" id="ARBA00022692"/>
    </source>
</evidence>
<dbReference type="InParanoid" id="E4WRX7"/>
<dbReference type="AlphaFoldDB" id="E4WRX7"/>
<comment type="subcellular location">
    <subcellularLocation>
        <location evidence="1">Membrane</location>
        <topology evidence="1">Multi-pass membrane protein</topology>
    </subcellularLocation>
</comment>
<evidence type="ECO:0000256" key="5">
    <source>
        <dbReference type="ARBA" id="ARBA00023136"/>
    </source>
</evidence>
<evidence type="ECO:0000256" key="1">
    <source>
        <dbReference type="ARBA" id="ARBA00004141"/>
    </source>
</evidence>
<dbReference type="PANTHER" id="PTHR15860">
    <property type="entry name" value="UNCHARACTERIZED RING FINGER-CONTAINING PROTEIN"/>
    <property type="match status" value="1"/>
</dbReference>
<proteinExistence type="predicted"/>
<sequence>MKSDDQESLDVDEAVDIDLPDVDMDPFSGIKPFLLSAIPLLLLFLLKFSTKHVQDGLLIFGLLLTAFRLNSTVVRLIQLKRDYSKIKCLTVFFICTGIIAYLDIALEDVDLKKIFLFESITGKAKNGIGAVWCILYSDGIFKLATVGAKALVVMSGPQVFSFFRRGCLLSIVELFSQALRAIFPGMQLTQYIFNDTDDAFFSRYFCYLVFVCFILFKLYQVFIAVYRIRIPLRYLMNQPDLGKKVKVQDVFCDLSQRTLNGEAIRLKTRHSEQFYLEEDFYHWMATYGVHPETGITMCPIPGGNGHTSMKITLY</sequence>
<feature type="transmembrane region" description="Helical" evidence="6">
    <location>
        <begin position="56"/>
        <end position="77"/>
    </location>
</feature>
<evidence type="ECO:0000313" key="7">
    <source>
        <dbReference type="EMBL" id="CBY20509.1"/>
    </source>
</evidence>
<dbReference type="GO" id="GO:0016020">
    <property type="term" value="C:membrane"/>
    <property type="evidence" value="ECO:0007669"/>
    <property type="project" value="UniProtKB-SubCell"/>
</dbReference>
<reference evidence="7" key="1">
    <citation type="journal article" date="2010" name="Science">
        <title>Plasticity of animal genome architecture unmasked by rapid evolution of a pelagic tunicate.</title>
        <authorList>
            <person name="Denoeud F."/>
            <person name="Henriet S."/>
            <person name="Mungpakdee S."/>
            <person name="Aury J.M."/>
            <person name="Da Silva C."/>
            <person name="Brinkmann H."/>
            <person name="Mikhaleva J."/>
            <person name="Olsen L.C."/>
            <person name="Jubin C."/>
            <person name="Canestro C."/>
            <person name="Bouquet J.M."/>
            <person name="Danks G."/>
            <person name="Poulain J."/>
            <person name="Campsteijn C."/>
            <person name="Adamski M."/>
            <person name="Cross I."/>
            <person name="Yadetie F."/>
            <person name="Muffato M."/>
            <person name="Louis A."/>
            <person name="Butcher S."/>
            <person name="Tsagkogeorga G."/>
            <person name="Konrad A."/>
            <person name="Singh S."/>
            <person name="Jensen M.F."/>
            <person name="Cong E.H."/>
            <person name="Eikeseth-Otteraa H."/>
            <person name="Noel B."/>
            <person name="Anthouard V."/>
            <person name="Porcel B.M."/>
            <person name="Kachouri-Lafond R."/>
            <person name="Nishino A."/>
            <person name="Ugolini M."/>
            <person name="Chourrout P."/>
            <person name="Nishida H."/>
            <person name="Aasland R."/>
            <person name="Huzurbazar S."/>
            <person name="Westhof E."/>
            <person name="Delsuc F."/>
            <person name="Lehrach H."/>
            <person name="Reinhardt R."/>
            <person name="Weissenbach J."/>
            <person name="Roy S.W."/>
            <person name="Artiguenave F."/>
            <person name="Postlethwait J.H."/>
            <person name="Manak J.R."/>
            <person name="Thompson E.M."/>
            <person name="Jaillon O."/>
            <person name="Du Pasquier L."/>
            <person name="Boudinot P."/>
            <person name="Liberles D.A."/>
            <person name="Volff J.N."/>
            <person name="Philippe H."/>
            <person name="Lenhard B."/>
            <person name="Roest Crollius H."/>
            <person name="Wincker P."/>
            <person name="Chourrout D."/>
        </authorList>
    </citation>
    <scope>NUCLEOTIDE SEQUENCE [LARGE SCALE GENOMIC DNA]</scope>
</reference>
<evidence type="ECO:0000313" key="8">
    <source>
        <dbReference type="Proteomes" id="UP000001307"/>
    </source>
</evidence>
<protein>
    <submittedName>
        <fullName evidence="7">Uncharacterized protein</fullName>
    </submittedName>
</protein>
<keyword evidence="8" id="KW-1185">Reference proteome</keyword>
<keyword evidence="4 6" id="KW-1133">Transmembrane helix</keyword>
<gene>
    <name evidence="7" type="ORF">GSOID_T00000507001</name>
</gene>
<keyword evidence="5 6" id="KW-0472">Membrane</keyword>
<evidence type="ECO:0000256" key="6">
    <source>
        <dbReference type="SAM" id="Phobius"/>
    </source>
</evidence>
<dbReference type="GO" id="GO:1904294">
    <property type="term" value="P:positive regulation of ERAD pathway"/>
    <property type="evidence" value="ECO:0007669"/>
    <property type="project" value="InterPro"/>
</dbReference>